<protein>
    <submittedName>
        <fullName evidence="1">Uncharacterized protein</fullName>
    </submittedName>
</protein>
<reference evidence="1 2" key="1">
    <citation type="submission" date="2017-03" db="EMBL/GenBank/DDBJ databases">
        <title>Genome Survey of Euroglyphus maynei.</title>
        <authorList>
            <person name="Arlian L.G."/>
            <person name="Morgan M.S."/>
            <person name="Rider S.D."/>
        </authorList>
    </citation>
    <scope>NUCLEOTIDE SEQUENCE [LARGE SCALE GENOMIC DNA]</scope>
    <source>
        <strain evidence="1">Arlian Lab</strain>
        <tissue evidence="1">Whole body</tissue>
    </source>
</reference>
<comment type="caution">
    <text evidence="1">The sequence shown here is derived from an EMBL/GenBank/DDBJ whole genome shotgun (WGS) entry which is preliminary data.</text>
</comment>
<gene>
    <name evidence="1" type="ORF">BLA29_015505</name>
</gene>
<dbReference type="Proteomes" id="UP000194236">
    <property type="component" value="Unassembled WGS sequence"/>
</dbReference>
<evidence type="ECO:0000313" key="2">
    <source>
        <dbReference type="Proteomes" id="UP000194236"/>
    </source>
</evidence>
<dbReference type="EMBL" id="MUJZ01001590">
    <property type="protein sequence ID" value="OTF83925.1"/>
    <property type="molecule type" value="Genomic_DNA"/>
</dbReference>
<evidence type="ECO:0000313" key="1">
    <source>
        <dbReference type="EMBL" id="OTF83925.1"/>
    </source>
</evidence>
<dbReference type="AlphaFoldDB" id="A0A1Y3BXX4"/>
<sequence length="46" mass="5244">MSVDPSYTRPCTFSRLLRQFAVFLSNTTTVNSACHPLVEVPQERED</sequence>
<keyword evidence="2" id="KW-1185">Reference proteome</keyword>
<name>A0A1Y3BXX4_EURMA</name>
<proteinExistence type="predicted"/>
<organism evidence="1 2">
    <name type="scientific">Euroglyphus maynei</name>
    <name type="common">Mayne's house dust mite</name>
    <dbReference type="NCBI Taxonomy" id="6958"/>
    <lineage>
        <taxon>Eukaryota</taxon>
        <taxon>Metazoa</taxon>
        <taxon>Ecdysozoa</taxon>
        <taxon>Arthropoda</taxon>
        <taxon>Chelicerata</taxon>
        <taxon>Arachnida</taxon>
        <taxon>Acari</taxon>
        <taxon>Acariformes</taxon>
        <taxon>Sarcoptiformes</taxon>
        <taxon>Astigmata</taxon>
        <taxon>Psoroptidia</taxon>
        <taxon>Analgoidea</taxon>
        <taxon>Pyroglyphidae</taxon>
        <taxon>Pyroglyphinae</taxon>
        <taxon>Euroglyphus</taxon>
    </lineage>
</organism>
<accession>A0A1Y3BXX4</accession>